<dbReference type="GO" id="GO:0060271">
    <property type="term" value="P:cilium assembly"/>
    <property type="evidence" value="ECO:0007669"/>
    <property type="project" value="InterPro"/>
</dbReference>
<evidence type="ECO:0000313" key="5">
    <source>
        <dbReference type="Proteomes" id="UP000650467"/>
    </source>
</evidence>
<keyword evidence="2" id="KW-0812">Transmembrane</keyword>
<evidence type="ECO:0000256" key="2">
    <source>
        <dbReference type="SAM" id="Phobius"/>
    </source>
</evidence>
<organism evidence="4 5">
    <name type="scientific">Chlamydomonas incerta</name>
    <dbReference type="NCBI Taxonomy" id="51695"/>
    <lineage>
        <taxon>Eukaryota</taxon>
        <taxon>Viridiplantae</taxon>
        <taxon>Chlorophyta</taxon>
        <taxon>core chlorophytes</taxon>
        <taxon>Chlorophyceae</taxon>
        <taxon>CS clade</taxon>
        <taxon>Chlamydomonadales</taxon>
        <taxon>Chlamydomonadaceae</taxon>
        <taxon>Chlamydomonas</taxon>
    </lineage>
</organism>
<dbReference type="PANTHER" id="PTHR21274">
    <property type="entry name" value="MECKELIN"/>
    <property type="match status" value="1"/>
</dbReference>
<feature type="transmembrane region" description="Helical" evidence="2">
    <location>
        <begin position="721"/>
        <end position="743"/>
    </location>
</feature>
<dbReference type="GO" id="GO:0036038">
    <property type="term" value="C:MKS complex"/>
    <property type="evidence" value="ECO:0007669"/>
    <property type="project" value="InterPro"/>
</dbReference>
<name>A0A835W9Q5_CHLIN</name>
<feature type="chain" id="PRO_5032649594" description="Meckelin" evidence="3">
    <location>
        <begin position="31"/>
        <end position="1008"/>
    </location>
</feature>
<feature type="transmembrane region" description="Helical" evidence="2">
    <location>
        <begin position="612"/>
        <end position="634"/>
    </location>
</feature>
<dbReference type="Pfam" id="PF09773">
    <property type="entry name" value="Meckelin"/>
    <property type="match status" value="1"/>
</dbReference>
<feature type="region of interest" description="Disordered" evidence="1">
    <location>
        <begin position="261"/>
        <end position="284"/>
    </location>
</feature>
<keyword evidence="2" id="KW-1133">Transmembrane helix</keyword>
<evidence type="ECO:0000313" key="4">
    <source>
        <dbReference type="EMBL" id="KAG2443519.1"/>
    </source>
</evidence>
<proteinExistence type="predicted"/>
<feature type="signal peptide" evidence="3">
    <location>
        <begin position="1"/>
        <end position="30"/>
    </location>
</feature>
<keyword evidence="5" id="KW-1185">Reference proteome</keyword>
<feature type="transmembrane region" description="Helical" evidence="2">
    <location>
        <begin position="565"/>
        <end position="592"/>
    </location>
</feature>
<dbReference type="Proteomes" id="UP000650467">
    <property type="component" value="Unassembled WGS sequence"/>
</dbReference>
<dbReference type="PANTHER" id="PTHR21274:SF0">
    <property type="entry name" value="MECKELIN"/>
    <property type="match status" value="1"/>
</dbReference>
<dbReference type="InterPro" id="IPR019170">
    <property type="entry name" value="Meckelin"/>
</dbReference>
<sequence>MARRRGFRCAPRVIVPIGLLLGCLIAICSGQQDLQLPLQQSCPTTKYFDAAKLICRDCPSNTFPNSDQRACINCDGSAGSAYNFAFGYSALSNWSPALLQSTTTCACAVPPANTTTVINQVASSGTLYQRCIVCPANTVANSVGQCIPTNGLSMPLTPSEMLTRAMQSLGFSMSVAQATQAFIQVPTASGVGTLTLTISSSEPLATLLGPAAYNCRFGLGADKAACNSVANLCALVMYDETSAACRLYNGLVSQFAAAGGGLSSPPPPPPAPRGTSSPTTARRTIWRPETGAMPWLFYTGAGYTDDPNMDLQVQFSGGSLASGQVSVLTFILSAYALNGTWLGYNVWSSQFQLCGAPDLDGSRWTRFGWNYLNDCDIDLTAVLGQLADGFTGGGDTVMYELFLQTGTSTMYPIPIKISNKDDLDGNLLPDQGAVRRFFFLDKRLGYSSQSRSLQAVQYPVTMFLQVILRSSPRDQIYVPQLFITYSGWQTDTTSTVNMDSSAANEQRYTSFAVTYSNDQDLVDKFWYAWQTILIVFEVALAFPAMMLGVFRYIKKKRDQADLDFLVYAGVVIADYGSFGLAMVLLTVSLYYLTLYKLQEEVYYLMLTDGQLYNFKITVILAIVGQSLGVLWMLWSQIRTDIFFIDWEKSRKVLSKEGSREEAAPISCWRMLMVANEFNELQSVRITSPAFTLLMVTLILDGCNVIAAGYVTPDANDYHHYWGVTTSIILRFGIEAFCFLILFLGQYIFKRLIYYPYVANPVTQFVDLMFLANISTVIFDDTHSGYYIHGRNQAQHSDATLRDLNQELLKEEEGLTAQRGLVSGASNPKLADNQLFQMYVTDNIRKTYDAKMLQLVQQATNDARNRKGMISTFLRGAGRQRDNVLSAQQEISLLFKQMIDDVERNAATQVTDPTYVQMVLDLPPDSALNNTAMVHDHLDAFTRTMFLGCEVRLFVFEALFFCAIDMSLKSVAISALITYVMWRFVKWFRDSWGEDNLSQKTLVDRHFLI</sequence>
<evidence type="ECO:0000256" key="3">
    <source>
        <dbReference type="SAM" id="SignalP"/>
    </source>
</evidence>
<accession>A0A835W9Q5</accession>
<evidence type="ECO:0000256" key="1">
    <source>
        <dbReference type="SAM" id="MobiDB-lite"/>
    </source>
</evidence>
<comment type="caution">
    <text evidence="4">The sequence shown here is derived from an EMBL/GenBank/DDBJ whole genome shotgun (WGS) entry which is preliminary data.</text>
</comment>
<dbReference type="EMBL" id="JAEHOC010000003">
    <property type="protein sequence ID" value="KAG2443519.1"/>
    <property type="molecule type" value="Genomic_DNA"/>
</dbReference>
<keyword evidence="3" id="KW-0732">Signal</keyword>
<evidence type="ECO:0008006" key="6">
    <source>
        <dbReference type="Google" id="ProtNLM"/>
    </source>
</evidence>
<reference evidence="4" key="1">
    <citation type="journal article" date="2020" name="bioRxiv">
        <title>Comparative genomics of Chlamydomonas.</title>
        <authorList>
            <person name="Craig R.J."/>
            <person name="Hasan A.R."/>
            <person name="Ness R.W."/>
            <person name="Keightley P.D."/>
        </authorList>
    </citation>
    <scope>NUCLEOTIDE SEQUENCE</scope>
    <source>
        <strain evidence="4">SAG 7.73</strain>
    </source>
</reference>
<dbReference type="PROSITE" id="PS51257">
    <property type="entry name" value="PROKAR_LIPOPROTEIN"/>
    <property type="match status" value="1"/>
</dbReference>
<protein>
    <recommendedName>
        <fullName evidence="6">Meckelin</fullName>
    </recommendedName>
</protein>
<feature type="transmembrane region" description="Helical" evidence="2">
    <location>
        <begin position="689"/>
        <end position="709"/>
    </location>
</feature>
<gene>
    <name evidence="4" type="ORF">HXX76_001871</name>
</gene>
<dbReference type="OrthoDB" id="419138at2759"/>
<keyword evidence="2" id="KW-0472">Membrane</keyword>
<dbReference type="AlphaFoldDB" id="A0A835W9Q5"/>
<feature type="transmembrane region" description="Helical" evidence="2">
    <location>
        <begin position="526"/>
        <end position="553"/>
    </location>
</feature>